<keyword evidence="2" id="KW-0472">Membrane</keyword>
<evidence type="ECO:0000313" key="4">
    <source>
        <dbReference type="EMBL" id="OZJ02573.1"/>
    </source>
</evidence>
<feature type="domain" description="Rab-GAP TBC" evidence="3">
    <location>
        <begin position="1"/>
        <end position="69"/>
    </location>
</feature>
<dbReference type="PANTHER" id="PTHR20913">
    <property type="entry name" value="TBC1 DOMAIN FAMILY MEMBER 20/GTPASE"/>
    <property type="match status" value="1"/>
</dbReference>
<gene>
    <name evidence="4" type="ORF">BZG36_04196</name>
</gene>
<keyword evidence="2" id="KW-0812">Transmembrane</keyword>
<dbReference type="InterPro" id="IPR035969">
    <property type="entry name" value="Rab-GAP_TBC_sf"/>
</dbReference>
<dbReference type="Gene3D" id="1.10.472.80">
    <property type="entry name" value="Ypt/Rab-GAP domain of gyp1p, domain 3"/>
    <property type="match status" value="1"/>
</dbReference>
<accession>A0A261XW50</accession>
<name>A0A261XW50_9FUNG</name>
<keyword evidence="2" id="KW-1133">Transmembrane helix</keyword>
<dbReference type="GO" id="GO:0005789">
    <property type="term" value="C:endoplasmic reticulum membrane"/>
    <property type="evidence" value="ECO:0007669"/>
    <property type="project" value="TreeGrafter"/>
</dbReference>
<evidence type="ECO:0000259" key="3">
    <source>
        <dbReference type="PROSITE" id="PS50086"/>
    </source>
</evidence>
<keyword evidence="5" id="KW-1185">Reference proteome</keyword>
<dbReference type="AlphaFoldDB" id="A0A261XW50"/>
<reference evidence="4 5" key="1">
    <citation type="journal article" date="2017" name="Mycologia">
        <title>Bifiguratus adelaidae, gen. et sp. nov., a new member of Mucoromycotina in endophytic and soil-dwelling habitats.</title>
        <authorList>
            <person name="Torres-Cruz T.J."/>
            <person name="Billingsley Tobias T.L."/>
            <person name="Almatruk M."/>
            <person name="Hesse C."/>
            <person name="Kuske C.R."/>
            <person name="Desiro A."/>
            <person name="Benucci G.M."/>
            <person name="Bonito G."/>
            <person name="Stajich J.E."/>
            <person name="Dunlap C."/>
            <person name="Arnold A.E."/>
            <person name="Porras-Alfaro A."/>
        </authorList>
    </citation>
    <scope>NUCLEOTIDE SEQUENCE [LARGE SCALE GENOMIC DNA]</scope>
    <source>
        <strain evidence="4 5">AZ0501</strain>
    </source>
</reference>
<evidence type="ECO:0000256" key="1">
    <source>
        <dbReference type="ARBA" id="ARBA00022468"/>
    </source>
</evidence>
<dbReference type="PROSITE" id="PS50086">
    <property type="entry name" value="TBC_RABGAP"/>
    <property type="match status" value="1"/>
</dbReference>
<keyword evidence="1" id="KW-0343">GTPase activation</keyword>
<dbReference type="InterPro" id="IPR000195">
    <property type="entry name" value="Rab-GAP-TBC_dom"/>
</dbReference>
<dbReference type="PANTHER" id="PTHR20913:SF7">
    <property type="entry name" value="RE60063P"/>
    <property type="match status" value="1"/>
</dbReference>
<protein>
    <recommendedName>
        <fullName evidence="3">Rab-GAP TBC domain-containing protein</fullName>
    </recommendedName>
</protein>
<dbReference type="GO" id="GO:0006888">
    <property type="term" value="P:endoplasmic reticulum to Golgi vesicle-mediated transport"/>
    <property type="evidence" value="ECO:0007669"/>
    <property type="project" value="TreeGrafter"/>
</dbReference>
<evidence type="ECO:0000313" key="5">
    <source>
        <dbReference type="Proteomes" id="UP000242875"/>
    </source>
</evidence>
<dbReference type="EMBL" id="MVBO01000142">
    <property type="protein sequence ID" value="OZJ02573.1"/>
    <property type="molecule type" value="Genomic_DNA"/>
</dbReference>
<dbReference type="SUPFAM" id="SSF47923">
    <property type="entry name" value="Ypt/Rab-GAP domain of gyp1p"/>
    <property type="match status" value="1"/>
</dbReference>
<dbReference type="OrthoDB" id="206700at2759"/>
<dbReference type="InterPro" id="IPR045913">
    <property type="entry name" value="TBC20/Gyp8-like"/>
</dbReference>
<sequence>MLDSLEPILKQLSLLNTLLRLLDPDVYRLLTDNDVLPYFCLSWIITWCAHDINDFLKVTRLYDFFMTSEPLMPVYFAAAVVIARREMLLKQEPDGAMLHTYLSKFPADLDVEDCIQHAMMMADQYPSRKLQKKAGVGLDTTSTVNTFSKEWKSLDWDAAPDVEEPHRILQLPPEKRRPFRTTLLPFPSSNFQENKTLITMLTVAAGVGTTALFLWSQPMVRSYIESNIGL</sequence>
<dbReference type="GO" id="GO:0005096">
    <property type="term" value="F:GTPase activator activity"/>
    <property type="evidence" value="ECO:0007669"/>
    <property type="project" value="UniProtKB-KW"/>
</dbReference>
<proteinExistence type="predicted"/>
<dbReference type="Pfam" id="PF00566">
    <property type="entry name" value="RabGAP-TBC"/>
    <property type="match status" value="1"/>
</dbReference>
<evidence type="ECO:0000256" key="2">
    <source>
        <dbReference type="SAM" id="Phobius"/>
    </source>
</evidence>
<feature type="transmembrane region" description="Helical" evidence="2">
    <location>
        <begin position="197"/>
        <end position="215"/>
    </location>
</feature>
<comment type="caution">
    <text evidence="4">The sequence shown here is derived from an EMBL/GenBank/DDBJ whole genome shotgun (WGS) entry which is preliminary data.</text>
</comment>
<dbReference type="Proteomes" id="UP000242875">
    <property type="component" value="Unassembled WGS sequence"/>
</dbReference>
<organism evidence="4 5">
    <name type="scientific">Bifiguratus adelaidae</name>
    <dbReference type="NCBI Taxonomy" id="1938954"/>
    <lineage>
        <taxon>Eukaryota</taxon>
        <taxon>Fungi</taxon>
        <taxon>Fungi incertae sedis</taxon>
        <taxon>Mucoromycota</taxon>
        <taxon>Mucoromycotina</taxon>
        <taxon>Endogonomycetes</taxon>
        <taxon>Endogonales</taxon>
        <taxon>Endogonales incertae sedis</taxon>
        <taxon>Bifiguratus</taxon>
    </lineage>
</organism>